<dbReference type="EMBL" id="JARIHO010000032">
    <property type="protein sequence ID" value="KAJ7334629.1"/>
    <property type="molecule type" value="Genomic_DNA"/>
</dbReference>
<gene>
    <name evidence="1" type="ORF">DFH08DRAFT_813703</name>
</gene>
<dbReference type="Proteomes" id="UP001218218">
    <property type="component" value="Unassembled WGS sequence"/>
</dbReference>
<organism evidence="1 2">
    <name type="scientific">Mycena albidolilacea</name>
    <dbReference type="NCBI Taxonomy" id="1033008"/>
    <lineage>
        <taxon>Eukaryota</taxon>
        <taxon>Fungi</taxon>
        <taxon>Dikarya</taxon>
        <taxon>Basidiomycota</taxon>
        <taxon>Agaricomycotina</taxon>
        <taxon>Agaricomycetes</taxon>
        <taxon>Agaricomycetidae</taxon>
        <taxon>Agaricales</taxon>
        <taxon>Marasmiineae</taxon>
        <taxon>Mycenaceae</taxon>
        <taxon>Mycena</taxon>
    </lineage>
</organism>
<proteinExistence type="predicted"/>
<reference evidence="1" key="1">
    <citation type="submission" date="2023-03" db="EMBL/GenBank/DDBJ databases">
        <title>Massive genome expansion in bonnet fungi (Mycena s.s.) driven by repeated elements and novel gene families across ecological guilds.</title>
        <authorList>
            <consortium name="Lawrence Berkeley National Laboratory"/>
            <person name="Harder C.B."/>
            <person name="Miyauchi S."/>
            <person name="Viragh M."/>
            <person name="Kuo A."/>
            <person name="Thoen E."/>
            <person name="Andreopoulos B."/>
            <person name="Lu D."/>
            <person name="Skrede I."/>
            <person name="Drula E."/>
            <person name="Henrissat B."/>
            <person name="Morin E."/>
            <person name="Kohler A."/>
            <person name="Barry K."/>
            <person name="LaButti K."/>
            <person name="Morin E."/>
            <person name="Salamov A."/>
            <person name="Lipzen A."/>
            <person name="Mereny Z."/>
            <person name="Hegedus B."/>
            <person name="Baldrian P."/>
            <person name="Stursova M."/>
            <person name="Weitz H."/>
            <person name="Taylor A."/>
            <person name="Grigoriev I.V."/>
            <person name="Nagy L.G."/>
            <person name="Martin F."/>
            <person name="Kauserud H."/>
        </authorList>
    </citation>
    <scope>NUCLEOTIDE SEQUENCE</scope>
    <source>
        <strain evidence="1">CBHHK002</strain>
    </source>
</reference>
<evidence type="ECO:0000313" key="2">
    <source>
        <dbReference type="Proteomes" id="UP001218218"/>
    </source>
</evidence>
<evidence type="ECO:0000313" key="1">
    <source>
        <dbReference type="EMBL" id="KAJ7334629.1"/>
    </source>
</evidence>
<sequence length="318" mass="36122">MTRDTVKLRPFDSVVAAVVNIEDETFLITTNTNYVPALPEMNHHNVFMCRDICYRLDNPTVWPQSKEGQETCNKPIANIGTVHRKLGSREEDDMMWWDPTLMDFIPQDGPTLTAAFGRLDPHWTQFSHLVKYLLLEYNSYIESISRDKIPSPLLLLPPVIENPLATAPDQAAEYLMDAFMSNHRSPASQEAYLHNIQIEAISKLTHLYNWYRDPFEHVLPEQDNSKVDVTMAGNNPAASISKTGKTCQTNQTVGRNKFIHISNRVVTTEPARVARCAGREGNLVETTYKPYALVLALSLSIPHSERLRYSAFRAFSDI</sequence>
<comment type="caution">
    <text evidence="1">The sequence shown here is derived from an EMBL/GenBank/DDBJ whole genome shotgun (WGS) entry which is preliminary data.</text>
</comment>
<protein>
    <submittedName>
        <fullName evidence="1">Uncharacterized protein</fullName>
    </submittedName>
</protein>
<name>A0AAD6ZQJ5_9AGAR</name>
<keyword evidence="2" id="KW-1185">Reference proteome</keyword>
<accession>A0AAD6ZQJ5</accession>
<dbReference type="AlphaFoldDB" id="A0AAD6ZQJ5"/>